<dbReference type="AlphaFoldDB" id="A0ABD7QPT9"/>
<organism evidence="1 2">
    <name type="scientific">Raoultella ornithinolytica</name>
    <name type="common">Klebsiella ornithinolytica</name>
    <dbReference type="NCBI Taxonomy" id="54291"/>
    <lineage>
        <taxon>Bacteria</taxon>
        <taxon>Pseudomonadati</taxon>
        <taxon>Pseudomonadota</taxon>
        <taxon>Gammaproteobacteria</taxon>
        <taxon>Enterobacterales</taxon>
        <taxon>Enterobacteriaceae</taxon>
        <taxon>Klebsiella/Raoultella group</taxon>
        <taxon>Raoultella</taxon>
    </lineage>
</organism>
<evidence type="ECO:0000313" key="2">
    <source>
        <dbReference type="Proteomes" id="UP000295263"/>
    </source>
</evidence>
<gene>
    <name evidence="1" type="ORF">EC841_101726</name>
</gene>
<proteinExistence type="predicted"/>
<dbReference type="EMBL" id="SLYQ01000001">
    <property type="protein sequence ID" value="TCQ76912.1"/>
    <property type="molecule type" value="Genomic_DNA"/>
</dbReference>
<reference evidence="1 2" key="1">
    <citation type="submission" date="2019-03" db="EMBL/GenBank/DDBJ databases">
        <title>Genomic analyses of the natural microbiome of Caenorhabditis elegans.</title>
        <authorList>
            <person name="Samuel B."/>
        </authorList>
    </citation>
    <scope>NUCLEOTIDE SEQUENCE [LARGE SCALE GENOMIC DNA]</scope>
    <source>
        <strain evidence="1 2">JUb54</strain>
    </source>
</reference>
<dbReference type="Proteomes" id="UP000295263">
    <property type="component" value="Unassembled WGS sequence"/>
</dbReference>
<evidence type="ECO:0000313" key="1">
    <source>
        <dbReference type="EMBL" id="TCQ76912.1"/>
    </source>
</evidence>
<protein>
    <submittedName>
        <fullName evidence="1">Uncharacterized protein</fullName>
    </submittedName>
</protein>
<accession>A0ABD7QPT9</accession>
<sequence>MGWPARDPCAKARGRTLVIGGLQPARILPFKIWPKYENSRPIKDLRFTSAYTSMRWGRERRWDQQAIEALRRYRKLAMEKMAVVAFTSDILSYPFASGFLNVIERTIHFLLLKSQEFRGSSARSGIVVRGPFISLSMRLALSSGASGGGVRERGSKGHVLLQKVCIKTVYKYFPADTY</sequence>
<name>A0ABD7QPT9_RAOOR</name>
<comment type="caution">
    <text evidence="1">The sequence shown here is derived from an EMBL/GenBank/DDBJ whole genome shotgun (WGS) entry which is preliminary data.</text>
</comment>